<dbReference type="PANTHER" id="PTHR30582">
    <property type="entry name" value="L,D-TRANSPEPTIDASE"/>
    <property type="match status" value="1"/>
</dbReference>
<feature type="active site" description="Nucleophile" evidence="6">
    <location>
        <position position="397"/>
    </location>
</feature>
<dbReference type="KEGG" id="csr:Cspa_c47060"/>
<dbReference type="UniPathway" id="UPA00219"/>
<gene>
    <name evidence="9" type="ORF">Cspa_c47060</name>
</gene>
<keyword evidence="5 6" id="KW-0961">Cell wall biogenesis/degradation</keyword>
<dbReference type="Proteomes" id="UP000011728">
    <property type="component" value="Chromosome"/>
</dbReference>
<comment type="pathway">
    <text evidence="1 6">Cell wall biogenesis; peptidoglycan biosynthesis.</text>
</comment>
<dbReference type="GO" id="GO:0008360">
    <property type="term" value="P:regulation of cell shape"/>
    <property type="evidence" value="ECO:0007669"/>
    <property type="project" value="UniProtKB-UniRule"/>
</dbReference>
<name>M1MKJ2_9CLOT</name>
<dbReference type="GO" id="GO:0071555">
    <property type="term" value="P:cell wall organization"/>
    <property type="evidence" value="ECO:0007669"/>
    <property type="project" value="UniProtKB-UniRule"/>
</dbReference>
<dbReference type="InterPro" id="IPR050979">
    <property type="entry name" value="LD-transpeptidase"/>
</dbReference>
<dbReference type="OrthoDB" id="3176960at2"/>
<accession>M1MKJ2</accession>
<evidence type="ECO:0000256" key="2">
    <source>
        <dbReference type="ARBA" id="ARBA00022679"/>
    </source>
</evidence>
<dbReference type="InterPro" id="IPR038063">
    <property type="entry name" value="Transpep_catalytic_dom"/>
</dbReference>
<reference evidence="9 10" key="1">
    <citation type="submission" date="2013-02" db="EMBL/GenBank/DDBJ databases">
        <title>Genome sequence of Clostridium saccharoperbutylacetonicum N1-4(HMT).</title>
        <authorList>
            <person name="Poehlein A."/>
            <person name="Daniel R."/>
        </authorList>
    </citation>
    <scope>NUCLEOTIDE SEQUENCE [LARGE SCALE GENOMIC DNA]</scope>
    <source>
        <strain evidence="10">N1-4(HMT)</strain>
    </source>
</reference>
<keyword evidence="7" id="KW-0472">Membrane</keyword>
<dbReference type="GO" id="GO:0016740">
    <property type="term" value="F:transferase activity"/>
    <property type="evidence" value="ECO:0007669"/>
    <property type="project" value="UniProtKB-KW"/>
</dbReference>
<evidence type="ECO:0000256" key="6">
    <source>
        <dbReference type="PROSITE-ProRule" id="PRU01373"/>
    </source>
</evidence>
<dbReference type="GO" id="GO:0005576">
    <property type="term" value="C:extracellular region"/>
    <property type="evidence" value="ECO:0007669"/>
    <property type="project" value="TreeGrafter"/>
</dbReference>
<evidence type="ECO:0000256" key="4">
    <source>
        <dbReference type="ARBA" id="ARBA00022984"/>
    </source>
</evidence>
<dbReference type="PANTHER" id="PTHR30582:SF33">
    <property type="entry name" value="EXPORTED PROTEIN"/>
    <property type="match status" value="1"/>
</dbReference>
<dbReference type="InterPro" id="IPR005490">
    <property type="entry name" value="LD_TPept_cat_dom"/>
</dbReference>
<sequence length="422" mass="47190">MERKEYIENKNIKSFINFFGILAIIVCMFLVSSVGVSAKTKKETSSMTTKSEITSLDSYALTLEEKGGSKEVIKGTDIQLKTDSNNNNAVSFDDKLLQEIINKLVCLDPNRTIQPRNAYIVYQNNNYVIIKEMEGNKVNRDALYQNIVKAIKHSDAVINLESANCYENPKITETTPQIVNAKNAANRYISSKIIYDIGGMTQVLDGSTIKDWISFDANLQIVLYESLVRSYVDNLAYLYTSSLGSGIKVSGGYYGNNHSWMIDSSQETQALITNIRNGQAISKSPIYTQTAAAGYFSNVGDTFVEVDLSKQHVWFYKNGNLVTEGDTVTGNESNGNSTPDGVYRLYAKQRDTELVGEDYRSPVSFWMPFNKNIGLHDASWRSVFGGQIYKTDGSHGCVNLPYYLAQSIYNYINVGDTVICHY</sequence>
<keyword evidence="2" id="KW-0808">Transferase</keyword>
<evidence type="ECO:0000313" key="10">
    <source>
        <dbReference type="Proteomes" id="UP000011728"/>
    </source>
</evidence>
<feature type="domain" description="L,D-TPase catalytic" evidence="8">
    <location>
        <begin position="302"/>
        <end position="421"/>
    </location>
</feature>
<dbReference type="EMBL" id="CP004121">
    <property type="protein sequence ID" value="AGF58459.1"/>
    <property type="molecule type" value="Genomic_DNA"/>
</dbReference>
<feature type="transmembrane region" description="Helical" evidence="7">
    <location>
        <begin position="12"/>
        <end position="36"/>
    </location>
</feature>
<protein>
    <submittedName>
        <fullName evidence="9">ErfK/YbiS/YcfS/YnhG family protein</fullName>
    </submittedName>
</protein>
<dbReference type="Gene3D" id="2.40.440.10">
    <property type="entry name" value="L,D-transpeptidase catalytic domain-like"/>
    <property type="match status" value="1"/>
</dbReference>
<proteinExistence type="predicted"/>
<keyword evidence="3 6" id="KW-0133">Cell shape</keyword>
<organism evidence="9 10">
    <name type="scientific">Clostridium saccharoperbutylacetonicum N1-4(HMT)</name>
    <dbReference type="NCBI Taxonomy" id="931276"/>
    <lineage>
        <taxon>Bacteria</taxon>
        <taxon>Bacillati</taxon>
        <taxon>Bacillota</taxon>
        <taxon>Clostridia</taxon>
        <taxon>Eubacteriales</taxon>
        <taxon>Clostridiaceae</taxon>
        <taxon>Clostridium</taxon>
    </lineage>
</organism>
<dbReference type="Gene3D" id="3.10.20.800">
    <property type="match status" value="1"/>
</dbReference>
<keyword evidence="10" id="KW-1185">Reference proteome</keyword>
<dbReference type="STRING" id="36745.CLSAP_44760"/>
<evidence type="ECO:0000259" key="8">
    <source>
        <dbReference type="PROSITE" id="PS52029"/>
    </source>
</evidence>
<dbReference type="GO" id="GO:0018104">
    <property type="term" value="P:peptidoglycan-protein cross-linking"/>
    <property type="evidence" value="ECO:0007669"/>
    <property type="project" value="TreeGrafter"/>
</dbReference>
<evidence type="ECO:0000256" key="3">
    <source>
        <dbReference type="ARBA" id="ARBA00022960"/>
    </source>
</evidence>
<dbReference type="SUPFAM" id="SSF143985">
    <property type="entry name" value="L,D-transpeptidase pre-catalytic domain-like"/>
    <property type="match status" value="1"/>
</dbReference>
<dbReference type="InterPro" id="IPR022029">
    <property type="entry name" value="YoaR-like_PG-bd"/>
</dbReference>
<evidence type="ECO:0000256" key="5">
    <source>
        <dbReference type="ARBA" id="ARBA00023316"/>
    </source>
</evidence>
<keyword evidence="7" id="KW-0812">Transmembrane</keyword>
<dbReference type="Pfam" id="PF03734">
    <property type="entry name" value="YkuD"/>
    <property type="match status" value="1"/>
</dbReference>
<evidence type="ECO:0000256" key="7">
    <source>
        <dbReference type="SAM" id="Phobius"/>
    </source>
</evidence>
<dbReference type="SUPFAM" id="SSF141523">
    <property type="entry name" value="L,D-transpeptidase catalytic domain-like"/>
    <property type="match status" value="1"/>
</dbReference>
<dbReference type="PATRIC" id="fig|931276.5.peg.4743"/>
<dbReference type="PROSITE" id="PS52029">
    <property type="entry name" value="LD_TPASE"/>
    <property type="match status" value="1"/>
</dbReference>
<dbReference type="Pfam" id="PF12229">
    <property type="entry name" value="PG_binding_4"/>
    <property type="match status" value="1"/>
</dbReference>
<dbReference type="RefSeq" id="WP_015394768.1">
    <property type="nucleotide sequence ID" value="NC_020291.1"/>
</dbReference>
<feature type="active site" description="Proton donor/acceptor" evidence="6">
    <location>
        <position position="376"/>
    </location>
</feature>
<dbReference type="GO" id="GO:0071972">
    <property type="term" value="F:peptidoglycan L,D-transpeptidase activity"/>
    <property type="evidence" value="ECO:0007669"/>
    <property type="project" value="TreeGrafter"/>
</dbReference>
<evidence type="ECO:0000256" key="1">
    <source>
        <dbReference type="ARBA" id="ARBA00004752"/>
    </source>
</evidence>
<dbReference type="eggNOG" id="COG1376">
    <property type="taxonomic scope" value="Bacteria"/>
</dbReference>
<dbReference type="CDD" id="cd16913">
    <property type="entry name" value="YkuD_like"/>
    <property type="match status" value="1"/>
</dbReference>
<evidence type="ECO:0000313" key="9">
    <source>
        <dbReference type="EMBL" id="AGF58459.1"/>
    </source>
</evidence>
<keyword evidence="4 6" id="KW-0573">Peptidoglycan synthesis</keyword>
<dbReference type="AlphaFoldDB" id="M1MKJ2"/>
<dbReference type="HOGENOM" id="CLU_022707_2_1_9"/>
<dbReference type="InterPro" id="IPR038054">
    <property type="entry name" value="LD_TPept-like_central_sf"/>
</dbReference>
<keyword evidence="7" id="KW-1133">Transmembrane helix</keyword>